<evidence type="ECO:0000313" key="3">
    <source>
        <dbReference type="Proteomes" id="UP000322234"/>
    </source>
</evidence>
<name>A0A6B0RU63_9CETA</name>
<comment type="caution">
    <text evidence="2">The sequence shown here is derived from an EMBL/GenBank/DDBJ whole genome shotgun (WGS) entry which is preliminary data.</text>
</comment>
<evidence type="ECO:0000313" key="2">
    <source>
        <dbReference type="EMBL" id="MXQ93590.1"/>
    </source>
</evidence>
<reference evidence="2" key="1">
    <citation type="submission" date="2019-10" db="EMBL/GenBank/DDBJ databases">
        <title>The sequence and de novo assembly of the wild yak genome.</title>
        <authorList>
            <person name="Liu Y."/>
        </authorList>
    </citation>
    <scope>NUCLEOTIDE SEQUENCE [LARGE SCALE GENOMIC DNA]</scope>
    <source>
        <strain evidence="2">WY2019</strain>
    </source>
</reference>
<dbReference type="Proteomes" id="UP000322234">
    <property type="component" value="Unassembled WGS sequence"/>
</dbReference>
<organism evidence="2 3">
    <name type="scientific">Bos mutus</name>
    <name type="common">wild yak</name>
    <dbReference type="NCBI Taxonomy" id="72004"/>
    <lineage>
        <taxon>Eukaryota</taxon>
        <taxon>Metazoa</taxon>
        <taxon>Chordata</taxon>
        <taxon>Craniata</taxon>
        <taxon>Vertebrata</taxon>
        <taxon>Euteleostomi</taxon>
        <taxon>Mammalia</taxon>
        <taxon>Eutheria</taxon>
        <taxon>Laurasiatheria</taxon>
        <taxon>Artiodactyla</taxon>
        <taxon>Ruminantia</taxon>
        <taxon>Pecora</taxon>
        <taxon>Bovidae</taxon>
        <taxon>Bovinae</taxon>
        <taxon>Bos</taxon>
    </lineage>
</organism>
<protein>
    <submittedName>
        <fullName evidence="2">Uncharacterized protein</fullName>
    </submittedName>
</protein>
<gene>
    <name evidence="2" type="ORF">E5288_WYG018904</name>
</gene>
<feature type="region of interest" description="Disordered" evidence="1">
    <location>
        <begin position="33"/>
        <end position="81"/>
    </location>
</feature>
<dbReference type="AlphaFoldDB" id="A0A6B0RU63"/>
<accession>A0A6B0RU63</accession>
<proteinExistence type="predicted"/>
<keyword evidence="3" id="KW-1185">Reference proteome</keyword>
<evidence type="ECO:0000256" key="1">
    <source>
        <dbReference type="SAM" id="MobiDB-lite"/>
    </source>
</evidence>
<sequence>MKESVDTAYDERDGDMKRQLRAYIEEMTIEEEDMNENMNESGNTDRLKENGTEDEKAYRKAGRVMAAAPQESSQDEKDFDLHIHQNIDLTAEQEKENKQSYKWCSQSTSENVFNNNLV</sequence>
<feature type="compositionally biased region" description="Basic and acidic residues" evidence="1">
    <location>
        <begin position="43"/>
        <end position="58"/>
    </location>
</feature>
<dbReference type="EMBL" id="VBQZ03000095">
    <property type="protein sequence ID" value="MXQ93590.1"/>
    <property type="molecule type" value="Genomic_DNA"/>
</dbReference>